<dbReference type="Proteomes" id="UP000290365">
    <property type="component" value="Chromosome"/>
</dbReference>
<keyword evidence="3" id="KW-0813">Transport</keyword>
<evidence type="ECO:0000256" key="2">
    <source>
        <dbReference type="ARBA" id="ARBA00011262"/>
    </source>
</evidence>
<feature type="transmembrane region" description="Helical" evidence="12">
    <location>
        <begin position="154"/>
        <end position="175"/>
    </location>
</feature>
<feature type="compositionally biased region" description="Basic and acidic residues" evidence="11">
    <location>
        <begin position="1"/>
        <end position="11"/>
    </location>
</feature>
<keyword evidence="14" id="KW-1185">Reference proteome</keyword>
<feature type="transmembrane region" description="Helical" evidence="12">
    <location>
        <begin position="182"/>
        <end position="201"/>
    </location>
</feature>
<feature type="transmembrane region" description="Helical" evidence="12">
    <location>
        <begin position="75"/>
        <end position="93"/>
    </location>
</feature>
<feature type="region of interest" description="Disordered" evidence="11">
    <location>
        <begin position="1"/>
        <end position="20"/>
    </location>
</feature>
<keyword evidence="4" id="KW-1003">Cell membrane</keyword>
<gene>
    <name evidence="13" type="ORF">EPA93_11955</name>
</gene>
<keyword evidence="7 12" id="KW-1133">Transmembrane helix</keyword>
<organism evidence="13 14">
    <name type="scientific">Ktedonosporobacter rubrisoli</name>
    <dbReference type="NCBI Taxonomy" id="2509675"/>
    <lineage>
        <taxon>Bacteria</taxon>
        <taxon>Bacillati</taxon>
        <taxon>Chloroflexota</taxon>
        <taxon>Ktedonobacteria</taxon>
        <taxon>Ktedonobacterales</taxon>
        <taxon>Ktedonosporobacteraceae</taxon>
        <taxon>Ktedonosporobacter</taxon>
    </lineage>
</organism>
<evidence type="ECO:0000256" key="3">
    <source>
        <dbReference type="ARBA" id="ARBA00022448"/>
    </source>
</evidence>
<dbReference type="KEGG" id="kbs:EPA93_11955"/>
<evidence type="ECO:0000256" key="5">
    <source>
        <dbReference type="ARBA" id="ARBA00022519"/>
    </source>
</evidence>
<evidence type="ECO:0000256" key="11">
    <source>
        <dbReference type="SAM" id="MobiDB-lite"/>
    </source>
</evidence>
<keyword evidence="8 12" id="KW-0472">Membrane</keyword>
<dbReference type="OrthoDB" id="9797838at2"/>
<comment type="function">
    <text evidence="9">Part of the ABC transporter complex LsrABCD involved in autoinducer 2 (AI-2) import. Probably responsible for the translocation of the substrate across the membrane.</text>
</comment>
<evidence type="ECO:0000313" key="14">
    <source>
        <dbReference type="Proteomes" id="UP000290365"/>
    </source>
</evidence>
<evidence type="ECO:0000256" key="12">
    <source>
        <dbReference type="SAM" id="Phobius"/>
    </source>
</evidence>
<comment type="subunit">
    <text evidence="2">The complex is composed of two ATP-binding proteins (LsrA), two transmembrane proteins (LsrC and LsrD) and a solute-binding protein (LsrB).</text>
</comment>
<dbReference type="GO" id="GO:0022857">
    <property type="term" value="F:transmembrane transporter activity"/>
    <property type="evidence" value="ECO:0007669"/>
    <property type="project" value="InterPro"/>
</dbReference>
<evidence type="ECO:0000256" key="6">
    <source>
        <dbReference type="ARBA" id="ARBA00022692"/>
    </source>
</evidence>
<comment type="subcellular location">
    <subcellularLocation>
        <location evidence="1">Cell membrane</location>
        <topology evidence="1">Multi-pass membrane protein</topology>
    </subcellularLocation>
</comment>
<dbReference type="AlphaFoldDB" id="A0A4P6JN05"/>
<dbReference type="GO" id="GO:0005886">
    <property type="term" value="C:plasma membrane"/>
    <property type="evidence" value="ECO:0007669"/>
    <property type="project" value="UniProtKB-SubCell"/>
</dbReference>
<evidence type="ECO:0000256" key="4">
    <source>
        <dbReference type="ARBA" id="ARBA00022475"/>
    </source>
</evidence>
<proteinExistence type="predicted"/>
<feature type="transmembrane region" description="Helical" evidence="12">
    <location>
        <begin position="329"/>
        <end position="349"/>
    </location>
</feature>
<dbReference type="CDD" id="cd06579">
    <property type="entry name" value="TM_PBP1_transp_AraH_like"/>
    <property type="match status" value="1"/>
</dbReference>
<evidence type="ECO:0000256" key="1">
    <source>
        <dbReference type="ARBA" id="ARBA00004651"/>
    </source>
</evidence>
<feature type="transmembrane region" description="Helical" evidence="12">
    <location>
        <begin position="303"/>
        <end position="322"/>
    </location>
</feature>
<feature type="transmembrane region" description="Helical" evidence="12">
    <location>
        <begin position="105"/>
        <end position="123"/>
    </location>
</feature>
<accession>A0A4P6JN05</accession>
<sequence>MAETQESHESYPQESADVSSVSAAHNSQRATLAGSDEALLRNGTYGSARLPEARSEKGAFPTLRTSLRVVAAQDYIGVLIATVALVLGIGVIHPEFLAVGQLLDILNQATFVAVLACGMAFMLAMRELDLSVGSIYGLTSLCAAMLMHAGMPSWLGALGGLMIGALLGLINGLVIQWFRLPSIVATLATMSIFRGLIFALSDGKQVIGLSLTDPFAELIGAHFLGIPTNVWVMILVVAILSIVLRMTPFGYRVRSIGSNPDAAIFSGLPVLSIQLLVFILMGALGGLAGILSLGYFGSSDPNLGTGYELLAIAAAVIGGTSLHGGKATLIGAALGAILLGIVSSGLAYFNVPINWTAFATGAVILLAVSLDSLLRWGRTRRTTNL</sequence>
<feature type="transmembrane region" description="Helical" evidence="12">
    <location>
        <begin position="221"/>
        <end position="244"/>
    </location>
</feature>
<dbReference type="Pfam" id="PF02653">
    <property type="entry name" value="BPD_transp_2"/>
    <property type="match status" value="1"/>
</dbReference>
<evidence type="ECO:0000256" key="8">
    <source>
        <dbReference type="ARBA" id="ARBA00023136"/>
    </source>
</evidence>
<reference evidence="13 14" key="1">
    <citation type="submission" date="2019-01" db="EMBL/GenBank/DDBJ databases">
        <title>Ktedonosporobacter rubrisoli SCAWS-G2.</title>
        <authorList>
            <person name="Huang Y."/>
            <person name="Yan B."/>
        </authorList>
    </citation>
    <scope>NUCLEOTIDE SEQUENCE [LARGE SCALE GENOMIC DNA]</scope>
    <source>
        <strain evidence="13 14">SCAWS-G2</strain>
    </source>
</reference>
<dbReference type="PANTHER" id="PTHR32196">
    <property type="entry name" value="ABC TRANSPORTER PERMEASE PROTEIN YPHD-RELATED-RELATED"/>
    <property type="match status" value="1"/>
</dbReference>
<dbReference type="InterPro" id="IPR001851">
    <property type="entry name" value="ABC_transp_permease"/>
</dbReference>
<keyword evidence="6 12" id="KW-0812">Transmembrane</keyword>
<protein>
    <recommendedName>
        <fullName evidence="10">Autoinducer 2 import system permease protein LsrC</fullName>
    </recommendedName>
</protein>
<dbReference type="PANTHER" id="PTHR32196:SF29">
    <property type="entry name" value="AUTOINDUCER 2 IMPORT SYSTEM PERMEASE PROTEIN LSRC"/>
    <property type="match status" value="1"/>
</dbReference>
<evidence type="ECO:0000256" key="7">
    <source>
        <dbReference type="ARBA" id="ARBA00022989"/>
    </source>
</evidence>
<evidence type="ECO:0000256" key="10">
    <source>
        <dbReference type="ARBA" id="ARBA00039382"/>
    </source>
</evidence>
<feature type="transmembrane region" description="Helical" evidence="12">
    <location>
        <begin position="130"/>
        <end position="148"/>
    </location>
</feature>
<evidence type="ECO:0000256" key="9">
    <source>
        <dbReference type="ARBA" id="ARBA00025439"/>
    </source>
</evidence>
<evidence type="ECO:0000313" key="13">
    <source>
        <dbReference type="EMBL" id="QBD76677.1"/>
    </source>
</evidence>
<keyword evidence="5" id="KW-0997">Cell inner membrane</keyword>
<dbReference type="EMBL" id="CP035758">
    <property type="protein sequence ID" value="QBD76677.1"/>
    <property type="molecule type" value="Genomic_DNA"/>
</dbReference>
<feature type="transmembrane region" description="Helical" evidence="12">
    <location>
        <begin position="355"/>
        <end position="374"/>
    </location>
</feature>
<name>A0A4P6JN05_KTERU</name>
<dbReference type="RefSeq" id="WP_129887685.1">
    <property type="nucleotide sequence ID" value="NZ_CP035758.1"/>
</dbReference>